<dbReference type="InterPro" id="IPR037191">
    <property type="entry name" value="VPS9_dom_sf"/>
</dbReference>
<reference evidence="4" key="1">
    <citation type="journal article" date="2012" name="G3 (Bethesda)">
        <title>Pichia sorbitophila, an interspecies yeast hybrid reveals early steps of genome resolution following polyploidization.</title>
        <authorList>
            <person name="Leh Louis V."/>
            <person name="Despons L."/>
            <person name="Friedrich A."/>
            <person name="Martin T."/>
            <person name="Durrens P."/>
            <person name="Casaregola S."/>
            <person name="Neuveglise C."/>
            <person name="Fairhead C."/>
            <person name="Marck C."/>
            <person name="Cruz J.A."/>
            <person name="Straub M.L."/>
            <person name="Kugler V."/>
            <person name="Sacerdot C."/>
            <person name="Uzunov Z."/>
            <person name="Thierry A."/>
            <person name="Weiss S."/>
            <person name="Bleykasten C."/>
            <person name="De Montigny J."/>
            <person name="Jacques N."/>
            <person name="Jung P."/>
            <person name="Lemaire M."/>
            <person name="Mallet S."/>
            <person name="Morel G."/>
            <person name="Richard G.F."/>
            <person name="Sarkar A."/>
            <person name="Savel G."/>
            <person name="Schacherer J."/>
            <person name="Seret M.L."/>
            <person name="Talla E."/>
            <person name="Samson G."/>
            <person name="Jubin C."/>
            <person name="Poulain J."/>
            <person name="Vacherie B."/>
            <person name="Barbe V."/>
            <person name="Pelletier E."/>
            <person name="Sherman D.J."/>
            <person name="Westhof E."/>
            <person name="Weissenbach J."/>
            <person name="Baret P.V."/>
            <person name="Wincker P."/>
            <person name="Gaillardin C."/>
            <person name="Dujon B."/>
            <person name="Souciet J.L."/>
        </authorList>
    </citation>
    <scope>NUCLEOTIDE SEQUENCE [LARGE SCALE GENOMIC DNA]</scope>
    <source>
        <strain evidence="4">CBS 270.75 / DBVPG 7215 / KCTC 17166 / NRRL Y-17582</strain>
    </source>
</reference>
<dbReference type="KEGG" id="erc:Ecym_1169"/>
<dbReference type="GO" id="GO:0005085">
    <property type="term" value="F:guanyl-nucleotide exchange factor activity"/>
    <property type="evidence" value="ECO:0007669"/>
    <property type="project" value="EnsemblFungi"/>
</dbReference>
<dbReference type="HOGENOM" id="CLU_031230_0_0_1"/>
<proteinExistence type="predicted"/>
<evidence type="ECO:0000256" key="1">
    <source>
        <dbReference type="SAM" id="MobiDB-lite"/>
    </source>
</evidence>
<dbReference type="InterPro" id="IPR003123">
    <property type="entry name" value="VPS9"/>
</dbReference>
<evidence type="ECO:0000313" key="3">
    <source>
        <dbReference type="EMBL" id="AET37419.1"/>
    </source>
</evidence>
<dbReference type="FunCoup" id="G8JMV5">
    <property type="interactions" value="72"/>
</dbReference>
<organism evidence="3 4">
    <name type="scientific">Eremothecium cymbalariae (strain CBS 270.75 / DBVPG 7215 / KCTC 17166 / NRRL Y-17582)</name>
    <name type="common">Yeast</name>
    <dbReference type="NCBI Taxonomy" id="931890"/>
    <lineage>
        <taxon>Eukaryota</taxon>
        <taxon>Fungi</taxon>
        <taxon>Dikarya</taxon>
        <taxon>Ascomycota</taxon>
        <taxon>Saccharomycotina</taxon>
        <taxon>Saccharomycetes</taxon>
        <taxon>Saccharomycetales</taxon>
        <taxon>Saccharomycetaceae</taxon>
        <taxon>Eremothecium</taxon>
    </lineage>
</organism>
<dbReference type="OMA" id="MFHTPPI"/>
<dbReference type="GO" id="GO:0005829">
    <property type="term" value="C:cytosol"/>
    <property type="evidence" value="ECO:0007669"/>
    <property type="project" value="EnsemblFungi"/>
</dbReference>
<feature type="compositionally biased region" description="Polar residues" evidence="1">
    <location>
        <begin position="164"/>
        <end position="179"/>
    </location>
</feature>
<protein>
    <recommendedName>
        <fullName evidence="2">VPS9 domain-containing protein</fullName>
    </recommendedName>
</protein>
<dbReference type="GO" id="GO:0032511">
    <property type="term" value="P:late endosome to vacuole transport via multivesicular body sorting pathway"/>
    <property type="evidence" value="ECO:0007669"/>
    <property type="project" value="EnsemblFungi"/>
</dbReference>
<feature type="compositionally biased region" description="Low complexity" evidence="1">
    <location>
        <begin position="31"/>
        <end position="46"/>
    </location>
</feature>
<dbReference type="PROSITE" id="PS51205">
    <property type="entry name" value="VPS9"/>
    <property type="match status" value="1"/>
</dbReference>
<dbReference type="GeneID" id="11471356"/>
<dbReference type="SMART" id="SM00167">
    <property type="entry name" value="VPS9"/>
    <property type="match status" value="1"/>
</dbReference>
<dbReference type="Gene3D" id="1.20.1050.80">
    <property type="entry name" value="VPS9 domain"/>
    <property type="match status" value="1"/>
</dbReference>
<dbReference type="InParanoid" id="G8JMV5"/>
<evidence type="ECO:0000259" key="2">
    <source>
        <dbReference type="PROSITE" id="PS51205"/>
    </source>
</evidence>
<dbReference type="GO" id="GO:0006895">
    <property type="term" value="P:Golgi to endosome transport"/>
    <property type="evidence" value="ECO:0007669"/>
    <property type="project" value="EnsemblFungi"/>
</dbReference>
<dbReference type="EMBL" id="CP002497">
    <property type="protein sequence ID" value="AET37419.1"/>
    <property type="molecule type" value="Genomic_DNA"/>
</dbReference>
<dbReference type="Proteomes" id="UP000006790">
    <property type="component" value="Chromosome 1"/>
</dbReference>
<accession>G8JMV5</accession>
<dbReference type="Pfam" id="PF02204">
    <property type="entry name" value="VPS9"/>
    <property type="match status" value="1"/>
</dbReference>
<gene>
    <name evidence="3" type="ordered locus">Ecym_1169</name>
</gene>
<keyword evidence="4" id="KW-1185">Reference proteome</keyword>
<dbReference type="GO" id="GO:0036010">
    <property type="term" value="P:protein localization to endosome"/>
    <property type="evidence" value="ECO:0007669"/>
    <property type="project" value="EnsemblFungi"/>
</dbReference>
<dbReference type="AlphaFoldDB" id="G8JMV5"/>
<dbReference type="SUPFAM" id="SSF109993">
    <property type="entry name" value="VPS9 domain"/>
    <property type="match status" value="1"/>
</dbReference>
<dbReference type="RefSeq" id="XP_003644236.1">
    <property type="nucleotide sequence ID" value="XM_003644188.1"/>
</dbReference>
<dbReference type="OrthoDB" id="10264848at2759"/>
<feature type="domain" description="VPS9" evidence="2">
    <location>
        <begin position="246"/>
        <end position="386"/>
    </location>
</feature>
<evidence type="ECO:0000313" key="4">
    <source>
        <dbReference type="Proteomes" id="UP000006790"/>
    </source>
</evidence>
<name>G8JMV5_ERECY</name>
<feature type="region of interest" description="Disordered" evidence="1">
    <location>
        <begin position="1"/>
        <end position="52"/>
    </location>
</feature>
<dbReference type="eggNOG" id="ENOG502R0NJ">
    <property type="taxonomic scope" value="Eukaryota"/>
</dbReference>
<dbReference type="STRING" id="931890.G8JMV5"/>
<feature type="region of interest" description="Disordered" evidence="1">
    <location>
        <begin position="146"/>
        <end position="180"/>
    </location>
</feature>
<sequence>MFHTTAIGHNIYETEESAKGQEQPGVVLDDSSSSTSIISKQSSGVSGNSNKEELERELSQISSLPNELTKLVDIFISDLKQPKYLKPLSIFLLSGLFQQFYNKFDAACSQYVNRQSSNGVLNASTSALDNLGFGTARETLSTGLSGILNRSRSGSGPYHKKRSSSLFGTDSQNNSQSVLNPEEIQRHLRIQETNTLKIDRYLDICERDIFQKILEVGTSVPGSSQTSVQNRKAQVLDLFRNSPEFMEYDTILTLKIQHLKELAESGKLDLPEFLGMSRNLDIDSQSLGEHLKTLVEDRMSPVEKMAQLLQIHEKMTRLKDASSNDDYLSLLLYDIILNPVKMLYLNIQFIKLFRFNKKLVANEQYALTNMTAAMYFLENLTINDLPDTVKKHASPDFIFVLSERIKLPDIDSEDKPELPRTNSYKFMMGSTLDNSLRNIFGKIKSYTPPTPNHTVALNSGSHNQQYPEHTASQLSNQSQIQQIQNHRPQTQLHNDVPSRNNSQSSLKVEEIVKSRIIIPESWKRFKGREFKDLKVSELRMVFDTYQKLLRTLES</sequence>